<name>A0A843WA22_COLES</name>
<comment type="caution">
    <text evidence="5">The sequence shown here is derived from an EMBL/GenBank/DDBJ whole genome shotgun (WGS) entry which is preliminary data.</text>
</comment>
<feature type="repeat" description="PPR" evidence="3">
    <location>
        <begin position="503"/>
        <end position="537"/>
    </location>
</feature>
<keyword evidence="6" id="KW-1185">Reference proteome</keyword>
<gene>
    <name evidence="5" type="ORF">Taro_037039</name>
</gene>
<evidence type="ECO:0000313" key="6">
    <source>
        <dbReference type="Proteomes" id="UP000652761"/>
    </source>
</evidence>
<proteinExistence type="inferred from homology"/>
<dbReference type="Pfam" id="PF01535">
    <property type="entry name" value="PPR"/>
    <property type="match status" value="1"/>
</dbReference>
<feature type="repeat" description="PPR" evidence="3">
    <location>
        <begin position="640"/>
        <end position="674"/>
    </location>
</feature>
<dbReference type="Gene3D" id="1.25.40.10">
    <property type="entry name" value="Tetratricopeptide repeat domain"/>
    <property type="match status" value="4"/>
</dbReference>
<dbReference type="InterPro" id="IPR011990">
    <property type="entry name" value="TPR-like_helical_dom_sf"/>
</dbReference>
<dbReference type="PROSITE" id="PS51375">
    <property type="entry name" value="PPR"/>
    <property type="match status" value="6"/>
</dbReference>
<dbReference type="Pfam" id="PF13041">
    <property type="entry name" value="PPR_2"/>
    <property type="match status" value="3"/>
</dbReference>
<dbReference type="OrthoDB" id="185373at2759"/>
<keyword evidence="2" id="KW-0677">Repeat</keyword>
<feature type="non-terminal residue" evidence="5">
    <location>
        <position position="1"/>
    </location>
</feature>
<accession>A0A843WA22</accession>
<evidence type="ECO:0000256" key="2">
    <source>
        <dbReference type="ARBA" id="ARBA00022737"/>
    </source>
</evidence>
<feature type="region of interest" description="Disordered" evidence="4">
    <location>
        <begin position="159"/>
        <end position="185"/>
    </location>
</feature>
<dbReference type="EMBL" id="NMUH01003181">
    <property type="protein sequence ID" value="MQM04247.1"/>
    <property type="molecule type" value="Genomic_DNA"/>
</dbReference>
<dbReference type="InterPro" id="IPR002885">
    <property type="entry name" value="PPR_rpt"/>
</dbReference>
<feature type="repeat" description="PPR" evidence="3">
    <location>
        <begin position="399"/>
        <end position="433"/>
    </location>
</feature>
<dbReference type="NCBIfam" id="TIGR00756">
    <property type="entry name" value="PPR"/>
    <property type="match status" value="5"/>
</dbReference>
<evidence type="ECO:0000313" key="5">
    <source>
        <dbReference type="EMBL" id="MQM04247.1"/>
    </source>
</evidence>
<dbReference type="PANTHER" id="PTHR47447:SF23">
    <property type="entry name" value="PENTACOTRIPEPTIDE-REPEAT REGION OF PRORP DOMAIN-CONTAINING PROTEIN"/>
    <property type="match status" value="1"/>
</dbReference>
<feature type="repeat" description="PPR" evidence="3">
    <location>
        <begin position="538"/>
        <end position="572"/>
    </location>
</feature>
<feature type="repeat" description="PPR" evidence="3">
    <location>
        <begin position="675"/>
        <end position="709"/>
    </location>
</feature>
<evidence type="ECO:0000256" key="3">
    <source>
        <dbReference type="PROSITE-ProRule" id="PRU00708"/>
    </source>
</evidence>
<comment type="similarity">
    <text evidence="1">Belongs to the PPR family. P subfamily.</text>
</comment>
<dbReference type="PANTHER" id="PTHR47447">
    <property type="entry name" value="OS03G0856100 PROTEIN"/>
    <property type="match status" value="1"/>
</dbReference>
<dbReference type="Proteomes" id="UP000652761">
    <property type="component" value="Unassembled WGS sequence"/>
</dbReference>
<sequence length="733" mass="82741">VLAHRVGIGPSCAVLDVVLGFRVVQTLGCPLLIGLKRLGHVSISPSTNLPLLFLSQPRTRVLSEDRRPAAAARSTAADLRRDSLSLSLPLSSLLFRHRTLPSPSLVISLSLKLFPLPFFLATATAHSGAAAAGSPSRACPGFLTPPWLCRPPVRPGPVLGPTRPTGGAPQSALLRSPPTPCKPTASSRITKYYDIFSLQRPLWRSSSTDLGWRLFSSLSSNLMDFPGELGHQLSQTRKVDCILQDNVDAHQSQQRLHGDRCEPQRTFGLDGTNSDLKFQTQLGSMPNISAPKDDSILKEAIVIQKILKSNRNICELESTLNKTCFSVTEDLVMEILRRHRSDWKLAMSFFNWASGQQGYSHGSRAYNEMLDILGRMKLINLMRQMFDNIPLKSCDPIVNERTFAILLNRYAASHKVSEAIEIFYKRKEHGLELDLSSFQTLLMALCRYKHVEEAESLFIQKQQEFPPVIKSRNIILNGWCVLGSFREVKRFWNDIVTSDCKPDLYTYGIFINSLAKAGKLATAVKLFATIWEKGFNPDVTLCNCIIDALCFKKNIPRALEIFEEMNERGCFPDLATYNTLIKHICKIRRMEKAYELLDRMEEKGYPPDARTYTYFFKTMKNPEEVAVMLSRMKRNGCKLNGDTYNLILNLYVKWDEQTGVHSVWTDMERNGVGPDQRSYTIMIHGLHSKGKLDEAQRYYTEMQSKGLIPEPRTKLLIKAIVLKRKDDANQSCS</sequence>
<evidence type="ECO:0000256" key="1">
    <source>
        <dbReference type="ARBA" id="ARBA00007626"/>
    </source>
</evidence>
<protein>
    <recommendedName>
        <fullName evidence="7">Pentatricopeptide repeat-containing protein</fullName>
    </recommendedName>
</protein>
<evidence type="ECO:0008006" key="7">
    <source>
        <dbReference type="Google" id="ProtNLM"/>
    </source>
</evidence>
<evidence type="ECO:0000256" key="4">
    <source>
        <dbReference type="SAM" id="MobiDB-lite"/>
    </source>
</evidence>
<dbReference type="AlphaFoldDB" id="A0A843WA22"/>
<reference evidence="5" key="1">
    <citation type="submission" date="2017-07" db="EMBL/GenBank/DDBJ databases">
        <title>Taro Niue Genome Assembly and Annotation.</title>
        <authorList>
            <person name="Atibalentja N."/>
            <person name="Keating K."/>
            <person name="Fields C.J."/>
        </authorList>
    </citation>
    <scope>NUCLEOTIDE SEQUENCE</scope>
    <source>
        <strain evidence="5">Niue_2</strain>
        <tissue evidence="5">Leaf</tissue>
    </source>
</reference>
<feature type="repeat" description="PPR" evidence="3">
    <location>
        <begin position="573"/>
        <end position="607"/>
    </location>
</feature>
<organism evidence="5 6">
    <name type="scientific">Colocasia esculenta</name>
    <name type="common">Wild taro</name>
    <name type="synonym">Arum esculentum</name>
    <dbReference type="NCBI Taxonomy" id="4460"/>
    <lineage>
        <taxon>Eukaryota</taxon>
        <taxon>Viridiplantae</taxon>
        <taxon>Streptophyta</taxon>
        <taxon>Embryophyta</taxon>
        <taxon>Tracheophyta</taxon>
        <taxon>Spermatophyta</taxon>
        <taxon>Magnoliopsida</taxon>
        <taxon>Liliopsida</taxon>
        <taxon>Araceae</taxon>
        <taxon>Aroideae</taxon>
        <taxon>Colocasieae</taxon>
        <taxon>Colocasia</taxon>
    </lineage>
</organism>